<dbReference type="STRING" id="218672.SAMN04489759_103223"/>
<dbReference type="Pfam" id="PF07332">
    <property type="entry name" value="Phage_holin_3_6"/>
    <property type="match status" value="1"/>
</dbReference>
<organism evidence="2 3">
    <name type="scientific">Sulfitobacter delicatus</name>
    <dbReference type="NCBI Taxonomy" id="218672"/>
    <lineage>
        <taxon>Bacteria</taxon>
        <taxon>Pseudomonadati</taxon>
        <taxon>Pseudomonadota</taxon>
        <taxon>Alphaproteobacteria</taxon>
        <taxon>Rhodobacterales</taxon>
        <taxon>Roseobacteraceae</taxon>
        <taxon>Sulfitobacter</taxon>
    </lineage>
</organism>
<dbReference type="Proteomes" id="UP000199399">
    <property type="component" value="Unassembled WGS sequence"/>
</dbReference>
<proteinExistence type="predicted"/>
<keyword evidence="3" id="KW-1185">Reference proteome</keyword>
<feature type="transmembrane region" description="Helical" evidence="1">
    <location>
        <begin position="80"/>
        <end position="100"/>
    </location>
</feature>
<dbReference type="InterPro" id="IPR009937">
    <property type="entry name" value="Phage_holin_3_6"/>
</dbReference>
<gene>
    <name evidence="2" type="ORF">SAMN04489759_103223</name>
</gene>
<feature type="transmembrane region" description="Helical" evidence="1">
    <location>
        <begin position="45"/>
        <end position="74"/>
    </location>
</feature>
<dbReference type="EMBL" id="FNBP01000003">
    <property type="protein sequence ID" value="SDF81308.1"/>
    <property type="molecule type" value="Genomic_DNA"/>
</dbReference>
<protein>
    <submittedName>
        <fullName evidence="2">Putative Holin-X, holin superfamily III</fullName>
    </submittedName>
</protein>
<evidence type="ECO:0000313" key="3">
    <source>
        <dbReference type="Proteomes" id="UP000199399"/>
    </source>
</evidence>
<keyword evidence="1" id="KW-0472">Membrane</keyword>
<dbReference type="OrthoDB" id="7865288at2"/>
<dbReference type="AlphaFoldDB" id="A0A1G7P4T1"/>
<sequence>MSTEHNETNKSAGSLLTEALSHVSSLMRKEVDLARAEVNENLKHAGVAVGMIVGAVVVALTALNVLSAALVAALTEAGIAAGWSAVIVGVLLAIVAYVMANKGTNDLKLSSLAPSRTAKNVKRDAQTMKEVYDDK</sequence>
<keyword evidence="1" id="KW-1133">Transmembrane helix</keyword>
<evidence type="ECO:0000256" key="1">
    <source>
        <dbReference type="SAM" id="Phobius"/>
    </source>
</evidence>
<accession>A0A1G7P4T1</accession>
<keyword evidence="1" id="KW-0812">Transmembrane</keyword>
<reference evidence="3" key="1">
    <citation type="submission" date="2016-10" db="EMBL/GenBank/DDBJ databases">
        <authorList>
            <person name="Varghese N."/>
            <person name="Submissions S."/>
        </authorList>
    </citation>
    <scope>NUCLEOTIDE SEQUENCE [LARGE SCALE GENOMIC DNA]</scope>
    <source>
        <strain evidence="3">DSM 16477</strain>
    </source>
</reference>
<evidence type="ECO:0000313" key="2">
    <source>
        <dbReference type="EMBL" id="SDF81308.1"/>
    </source>
</evidence>
<name>A0A1G7P4T1_9RHOB</name>